<feature type="compositionally biased region" description="Low complexity" evidence="1">
    <location>
        <begin position="611"/>
        <end position="624"/>
    </location>
</feature>
<proteinExistence type="predicted"/>
<protein>
    <recommendedName>
        <fullName evidence="4">Tip attachment protein J domain-containing protein</fullName>
    </recommendedName>
</protein>
<organism evidence="2 3">
    <name type="scientific">Algimonas porphyrae</name>
    <dbReference type="NCBI Taxonomy" id="1128113"/>
    <lineage>
        <taxon>Bacteria</taxon>
        <taxon>Pseudomonadati</taxon>
        <taxon>Pseudomonadota</taxon>
        <taxon>Alphaproteobacteria</taxon>
        <taxon>Maricaulales</taxon>
        <taxon>Robiginitomaculaceae</taxon>
        <taxon>Algimonas</taxon>
    </lineage>
</organism>
<accession>A0ABQ5UYL9</accession>
<name>A0ABQ5UYL9_9PROT</name>
<evidence type="ECO:0000313" key="3">
    <source>
        <dbReference type="Proteomes" id="UP001161390"/>
    </source>
</evidence>
<evidence type="ECO:0008006" key="4">
    <source>
        <dbReference type="Google" id="ProtNLM"/>
    </source>
</evidence>
<gene>
    <name evidence="2" type="ORF">GCM10007854_13550</name>
</gene>
<dbReference type="RefSeq" id="WP_371398540.1">
    <property type="nucleotide sequence ID" value="NZ_CP163424.1"/>
</dbReference>
<sequence length="645" mass="68677">MSDYAAVSATILQFIPGGQAFAAALTAVSAGWGAVAKFTADPPRPPAQAEDVMFGADQPMPYALGRCLVRGHLVHSEAHGRDREDVPNPWRTDTIALTNAGPVVSIDQLLANMEPVSFDTDGWADGDYGKYLRGDTVTGNAPSSDVLDWTALDSGAPPSFNQWSASHRLSGIAAMQFGMLLDAEETHFRSGPPEFAAVGRWTRHYDPRQDSTYPGGLGSQRRDDESTWGYSVNGVIQALTYFLGRRQNGKAVLGAGLPWSSIDVPSFVSAANVADANGWTCHGVVFENGEDGEIGNNAALMLETASAWFTNDGGILRCLQRRPLVTLDTIRSDDLVGPWSIQGMREWREGINTVVPTIVSELNEWAKVPIDAVEVPELVAAQSEVRSRSKTYTLVTDPTQAAQLAVLDIYDTVELDPIQLTVGRRFIPFNVGDAFMTDLPDQGLVGQVVVVVKKTINLADGTVTLGLKTDTTDKHAFALGQTSTAPPQPTLATGADYDLATREMLVGPLRSSAISLSYASGFSSSITLTEEADGTWTAAVPAHTRIYGNPLTFPSVAVDATSATGLAASTRYALCYDDPWMEGGAVTIFPVANPVDAVVSQTHPHRHRIATVTTPTPGGTPDTGQPARPPGTDPGDDWDGAGQIP</sequence>
<feature type="region of interest" description="Disordered" evidence="1">
    <location>
        <begin position="603"/>
        <end position="645"/>
    </location>
</feature>
<reference evidence="2" key="1">
    <citation type="journal article" date="2014" name="Int. J. Syst. Evol. Microbiol.">
        <title>Complete genome of a new Firmicutes species belonging to the dominant human colonic microbiota ('Ruminococcus bicirculans') reveals two chromosomes and a selective capacity to utilize plant glucans.</title>
        <authorList>
            <consortium name="NISC Comparative Sequencing Program"/>
            <person name="Wegmann U."/>
            <person name="Louis P."/>
            <person name="Goesmann A."/>
            <person name="Henrissat B."/>
            <person name="Duncan S.H."/>
            <person name="Flint H.J."/>
        </authorList>
    </citation>
    <scope>NUCLEOTIDE SEQUENCE</scope>
    <source>
        <strain evidence="2">NBRC 108216</strain>
    </source>
</reference>
<dbReference type="EMBL" id="BSNJ01000002">
    <property type="protein sequence ID" value="GLQ20400.1"/>
    <property type="molecule type" value="Genomic_DNA"/>
</dbReference>
<evidence type="ECO:0000256" key="1">
    <source>
        <dbReference type="SAM" id="MobiDB-lite"/>
    </source>
</evidence>
<dbReference type="Proteomes" id="UP001161390">
    <property type="component" value="Unassembled WGS sequence"/>
</dbReference>
<reference evidence="2" key="2">
    <citation type="submission" date="2023-01" db="EMBL/GenBank/DDBJ databases">
        <title>Draft genome sequence of Algimonas porphyrae strain NBRC 108216.</title>
        <authorList>
            <person name="Sun Q."/>
            <person name="Mori K."/>
        </authorList>
    </citation>
    <scope>NUCLEOTIDE SEQUENCE</scope>
    <source>
        <strain evidence="2">NBRC 108216</strain>
    </source>
</reference>
<evidence type="ECO:0000313" key="2">
    <source>
        <dbReference type="EMBL" id="GLQ20400.1"/>
    </source>
</evidence>
<comment type="caution">
    <text evidence="2">The sequence shown here is derived from an EMBL/GenBank/DDBJ whole genome shotgun (WGS) entry which is preliminary data.</text>
</comment>
<keyword evidence="3" id="KW-1185">Reference proteome</keyword>